<proteinExistence type="predicted"/>
<protein>
    <submittedName>
        <fullName evidence="1">Uncharacterized protein</fullName>
    </submittedName>
</protein>
<dbReference type="EMBL" id="CM041548">
    <property type="protein sequence ID" value="KAI3358745.1"/>
    <property type="molecule type" value="Genomic_DNA"/>
</dbReference>
<accession>A0ACB8VSS1</accession>
<gene>
    <name evidence="1" type="ORF">L3Q82_015149</name>
</gene>
<evidence type="ECO:0000313" key="2">
    <source>
        <dbReference type="Proteomes" id="UP000831701"/>
    </source>
</evidence>
<organism evidence="1 2">
    <name type="scientific">Scortum barcoo</name>
    <name type="common">barcoo grunter</name>
    <dbReference type="NCBI Taxonomy" id="214431"/>
    <lineage>
        <taxon>Eukaryota</taxon>
        <taxon>Metazoa</taxon>
        <taxon>Chordata</taxon>
        <taxon>Craniata</taxon>
        <taxon>Vertebrata</taxon>
        <taxon>Euteleostomi</taxon>
        <taxon>Actinopterygii</taxon>
        <taxon>Neopterygii</taxon>
        <taxon>Teleostei</taxon>
        <taxon>Neoteleostei</taxon>
        <taxon>Acanthomorphata</taxon>
        <taxon>Eupercaria</taxon>
        <taxon>Centrarchiformes</taxon>
        <taxon>Terapontoidei</taxon>
        <taxon>Terapontidae</taxon>
        <taxon>Scortum</taxon>
    </lineage>
</organism>
<dbReference type="Proteomes" id="UP000831701">
    <property type="component" value="Chromosome 18"/>
</dbReference>
<evidence type="ECO:0000313" key="1">
    <source>
        <dbReference type="EMBL" id="KAI3358745.1"/>
    </source>
</evidence>
<feature type="non-terminal residue" evidence="1">
    <location>
        <position position="320"/>
    </location>
</feature>
<comment type="caution">
    <text evidence="1">The sequence shown here is derived from an EMBL/GenBank/DDBJ whole genome shotgun (WGS) entry which is preliminary data.</text>
</comment>
<sequence>MPQRSSRLSSRHRVSSREESGSLTAGEAGALLDEPDGEFVFTQLPFIFTCHLFCPTAVHCNLSQNGIDHQMCPEDMTSQLEEDEELVDAGAVLLDDDSPSYQDISPPMYQRRSPPHRSVSESELTRVAYEGFISNLGVETEPKQQNSQLKDPGYVKLSKPVALWTQQDVCKWLKKHCPNQHQIYSDSFKQHDITGTMWRLNGPLRSLQLSFMTSQVRSAPTVCHLQLRHPAFPSVQPSLPTVSVATDNSCHVNHFHNEAPQGHPGANDTPGCLGRALMRLTDRKLERMGIMQEAQRQHILQQVLQLRVREEVRTLQLLTQ</sequence>
<keyword evidence="2" id="KW-1185">Reference proteome</keyword>
<reference evidence="1" key="1">
    <citation type="submission" date="2022-04" db="EMBL/GenBank/DDBJ databases">
        <title>Jade perch genome.</title>
        <authorList>
            <person name="Chao B."/>
        </authorList>
    </citation>
    <scope>NUCLEOTIDE SEQUENCE</scope>
    <source>
        <strain evidence="1">CB-2022</strain>
    </source>
</reference>
<name>A0ACB8VSS1_9TELE</name>